<evidence type="ECO:0000256" key="2">
    <source>
        <dbReference type="ARBA" id="ARBA00023002"/>
    </source>
</evidence>
<keyword evidence="5" id="KW-1185">Reference proteome</keyword>
<organism evidence="4 5">
    <name type="scientific">Brumimicrobium oceani</name>
    <dbReference type="NCBI Taxonomy" id="2100725"/>
    <lineage>
        <taxon>Bacteria</taxon>
        <taxon>Pseudomonadati</taxon>
        <taxon>Bacteroidota</taxon>
        <taxon>Flavobacteriia</taxon>
        <taxon>Flavobacteriales</taxon>
        <taxon>Crocinitomicaceae</taxon>
        <taxon>Brumimicrobium</taxon>
    </lineage>
</organism>
<dbReference type="PANTHER" id="PTHR42901">
    <property type="entry name" value="ALCOHOL DEHYDROGENASE"/>
    <property type="match status" value="1"/>
</dbReference>
<dbReference type="RefSeq" id="WP_109359810.1">
    <property type="nucleotide sequence ID" value="NZ_QFRJ01000008.1"/>
</dbReference>
<evidence type="ECO:0000256" key="3">
    <source>
        <dbReference type="RuleBase" id="RU000363"/>
    </source>
</evidence>
<dbReference type="EMBL" id="QFRJ01000008">
    <property type="protein sequence ID" value="PWH85108.1"/>
    <property type="molecule type" value="Genomic_DNA"/>
</dbReference>
<dbReference type="InterPro" id="IPR002347">
    <property type="entry name" value="SDR_fam"/>
</dbReference>
<evidence type="ECO:0000313" key="5">
    <source>
        <dbReference type="Proteomes" id="UP000245370"/>
    </source>
</evidence>
<dbReference type="Proteomes" id="UP000245370">
    <property type="component" value="Unassembled WGS sequence"/>
</dbReference>
<dbReference type="PANTHER" id="PTHR42901:SF1">
    <property type="entry name" value="ALCOHOL DEHYDROGENASE"/>
    <property type="match status" value="1"/>
</dbReference>
<dbReference type="PRINTS" id="PR00080">
    <property type="entry name" value="SDRFAMILY"/>
</dbReference>
<dbReference type="PRINTS" id="PR00081">
    <property type="entry name" value="GDHRDH"/>
</dbReference>
<sequence>MSQKKTALITGASSGIGKEFAHIHAEKGGDLIVVARSIDKLNELKKELETKHKISVMVIQKDLDSASAAQEVYDEVKSIGKQVDYLINNAGFGGLGQFNQRDLANDIAMINLNITSLTALTHHFLQDFIQKNKGKILNVSSTASLMAGPYQAVYYATKAYVTSFSNAIAEELKETNITISNLMPGPTASEFGKLSGMDKTQMFNNPVSARKVAEDGYNGMLKGQLDVLGGLSLGQKLMFKLIPLLPKKALLKQVGKMQDV</sequence>
<evidence type="ECO:0000313" key="4">
    <source>
        <dbReference type="EMBL" id="PWH85108.1"/>
    </source>
</evidence>
<protein>
    <submittedName>
        <fullName evidence="4">Short-chain dehydrogenase</fullName>
    </submittedName>
</protein>
<dbReference type="GO" id="GO:0016491">
    <property type="term" value="F:oxidoreductase activity"/>
    <property type="evidence" value="ECO:0007669"/>
    <property type="project" value="UniProtKB-KW"/>
</dbReference>
<dbReference type="PIRSF" id="PIRSF000126">
    <property type="entry name" value="11-beta-HSD1"/>
    <property type="match status" value="1"/>
</dbReference>
<dbReference type="AlphaFoldDB" id="A0A2U2XBE6"/>
<keyword evidence="2" id="KW-0560">Oxidoreductase</keyword>
<gene>
    <name evidence="4" type="ORF">DIT68_10755</name>
</gene>
<evidence type="ECO:0000256" key="1">
    <source>
        <dbReference type="ARBA" id="ARBA00006484"/>
    </source>
</evidence>
<proteinExistence type="inferred from homology"/>
<accession>A0A2U2XBE6</accession>
<comment type="similarity">
    <text evidence="1 3">Belongs to the short-chain dehydrogenases/reductases (SDR) family.</text>
</comment>
<dbReference type="Gene3D" id="3.40.50.720">
    <property type="entry name" value="NAD(P)-binding Rossmann-like Domain"/>
    <property type="match status" value="1"/>
</dbReference>
<dbReference type="SUPFAM" id="SSF51735">
    <property type="entry name" value="NAD(P)-binding Rossmann-fold domains"/>
    <property type="match status" value="1"/>
</dbReference>
<name>A0A2U2XBE6_9FLAO</name>
<dbReference type="OrthoDB" id="9808814at2"/>
<dbReference type="InterPro" id="IPR036291">
    <property type="entry name" value="NAD(P)-bd_dom_sf"/>
</dbReference>
<reference evidence="4 5" key="2">
    <citation type="submission" date="2018-05" db="EMBL/GenBank/DDBJ databases">
        <authorList>
            <person name="Lanie J.A."/>
            <person name="Ng W.-L."/>
            <person name="Kazmierczak K.M."/>
            <person name="Andrzejewski T.M."/>
            <person name="Davidsen T.M."/>
            <person name="Wayne K.J."/>
            <person name="Tettelin H."/>
            <person name="Glass J.I."/>
            <person name="Rusch D."/>
            <person name="Podicherti R."/>
            <person name="Tsui H.-C.T."/>
            <person name="Winkler M.E."/>
        </authorList>
    </citation>
    <scope>NUCLEOTIDE SEQUENCE [LARGE SCALE GENOMIC DNA]</scope>
    <source>
        <strain evidence="4 5">C305</strain>
    </source>
</reference>
<reference evidence="4 5" key="1">
    <citation type="submission" date="2018-05" db="EMBL/GenBank/DDBJ databases">
        <title>Brumimicrobium oceani sp. nov., isolated from coastal sediment.</title>
        <authorList>
            <person name="Kou Y."/>
        </authorList>
    </citation>
    <scope>NUCLEOTIDE SEQUENCE [LARGE SCALE GENOMIC DNA]</scope>
    <source>
        <strain evidence="4 5">C305</strain>
    </source>
</reference>
<comment type="caution">
    <text evidence="4">The sequence shown here is derived from an EMBL/GenBank/DDBJ whole genome shotgun (WGS) entry which is preliminary data.</text>
</comment>
<dbReference type="Pfam" id="PF00106">
    <property type="entry name" value="adh_short"/>
    <property type="match status" value="1"/>
</dbReference>